<keyword evidence="3 6" id="KW-0133">Cell shape</keyword>
<reference evidence="8 9" key="1">
    <citation type="journal article" date="2015" name="Nature">
        <title>rRNA introns, odd ribosomes, and small enigmatic genomes across a large radiation of phyla.</title>
        <authorList>
            <person name="Brown C.T."/>
            <person name="Hug L.A."/>
            <person name="Thomas B.C."/>
            <person name="Sharon I."/>
            <person name="Castelle C.J."/>
            <person name="Singh A."/>
            <person name="Wilkins M.J."/>
            <person name="Williams K.H."/>
            <person name="Banfield J.F."/>
        </authorList>
    </citation>
    <scope>NUCLEOTIDE SEQUENCE [LARGE SCALE GENOMIC DNA]</scope>
</reference>
<dbReference type="Pfam" id="PF12229">
    <property type="entry name" value="PG_binding_4"/>
    <property type="match status" value="2"/>
</dbReference>
<dbReference type="SUPFAM" id="SSF141523">
    <property type="entry name" value="L,D-transpeptidase catalytic domain-like"/>
    <property type="match status" value="1"/>
</dbReference>
<protein>
    <recommendedName>
        <fullName evidence="7">L,D-TPase catalytic domain-containing protein</fullName>
    </recommendedName>
</protein>
<dbReference type="InterPro" id="IPR038063">
    <property type="entry name" value="Transpep_catalytic_dom"/>
</dbReference>
<evidence type="ECO:0000259" key="7">
    <source>
        <dbReference type="PROSITE" id="PS52029"/>
    </source>
</evidence>
<dbReference type="KEGG" id="bbgw:UT28_C0001G0582"/>
<dbReference type="GO" id="GO:0071972">
    <property type="term" value="F:peptidoglycan L,D-transpeptidase activity"/>
    <property type="evidence" value="ECO:0007669"/>
    <property type="project" value="TreeGrafter"/>
</dbReference>
<evidence type="ECO:0000256" key="4">
    <source>
        <dbReference type="ARBA" id="ARBA00022984"/>
    </source>
</evidence>
<feature type="active site" description="Nucleophile" evidence="6">
    <location>
        <position position="461"/>
    </location>
</feature>
<organism evidence="8 9">
    <name type="scientific">Berkelbacteria bacterium GW2011_GWE1_39_12</name>
    <dbReference type="NCBI Taxonomy" id="1618337"/>
    <lineage>
        <taxon>Bacteria</taxon>
        <taxon>Candidatus Berkelbacteria</taxon>
    </lineage>
</organism>
<evidence type="ECO:0000256" key="2">
    <source>
        <dbReference type="ARBA" id="ARBA00022679"/>
    </source>
</evidence>
<evidence type="ECO:0000256" key="1">
    <source>
        <dbReference type="ARBA" id="ARBA00004752"/>
    </source>
</evidence>
<dbReference type="UniPathway" id="UPA00219"/>
<dbReference type="STRING" id="1618337.UT28_C0001G0582"/>
<evidence type="ECO:0000256" key="3">
    <source>
        <dbReference type="ARBA" id="ARBA00022960"/>
    </source>
</evidence>
<dbReference type="Gene3D" id="3.10.20.800">
    <property type="match status" value="1"/>
</dbReference>
<dbReference type="PROSITE" id="PS52029">
    <property type="entry name" value="LD_TPASE"/>
    <property type="match status" value="1"/>
</dbReference>
<evidence type="ECO:0000256" key="6">
    <source>
        <dbReference type="PROSITE-ProRule" id="PRU01373"/>
    </source>
</evidence>
<sequence>MQQFIHPSIALPKIKTNKSEKIKHSTYKAVMAKVSAVLLILALLFASGWKIKNDTDGKILPKVTVAGINIGGKTPDEAKRIILSYIDSINKKGPSINHETQTLNSTLPELGVSFDADKIVADAYNFGRDGSFKQKVISNSQIIFTGHDIALSPKVDESKLDDFLSKINQEIEKPAQNASLSIDNGNISIIAEKPGFGFDKDVLKNDLIHAIKNKIDEKITLKTSILQPKIFADDTLDAQKQAESLMATAPINLIYQDDNYIISRSEIGSWIEFKEVNDKLVADLSKQKVNSYTDKVASKIKVKKIDREIMEGTGEVLVEGQDGIGVDTEKLLNNVLNQVKSNNNNSISIGTYPITKIEIIRNPHAQPGRFAGRYIDVNLSEQTLYAFDGYTMVNHFLISSGKTGPTPTGTYSVYGKTRSQTMDGPGYSVPNVEWISWWSGDYSIHGTYWHNNFGHPMSHGCINASNGDAEWIYNWDEIGTPVFIHW</sequence>
<dbReference type="InterPro" id="IPR038054">
    <property type="entry name" value="LD_TPept-like_central_sf"/>
</dbReference>
<keyword evidence="2" id="KW-0808">Transferase</keyword>
<gene>
    <name evidence="8" type="ORF">UT28_C0001G0582</name>
</gene>
<proteinExistence type="predicted"/>
<dbReference type="PANTHER" id="PTHR30582">
    <property type="entry name" value="L,D-TRANSPEPTIDASE"/>
    <property type="match status" value="1"/>
</dbReference>
<name>A0A0G4B358_9BACT</name>
<dbReference type="InterPro" id="IPR022029">
    <property type="entry name" value="YoaR-like_PG-bd"/>
</dbReference>
<accession>A0A0G4B358</accession>
<dbReference type="PANTHER" id="PTHR30582:SF2">
    <property type="entry name" value="L,D-TRANSPEPTIDASE YCIB-RELATED"/>
    <property type="match status" value="1"/>
</dbReference>
<comment type="pathway">
    <text evidence="1 6">Cell wall biogenesis; peptidoglycan biosynthesis.</text>
</comment>
<dbReference type="GO" id="GO:0016740">
    <property type="term" value="F:transferase activity"/>
    <property type="evidence" value="ECO:0007669"/>
    <property type="project" value="UniProtKB-KW"/>
</dbReference>
<dbReference type="GO" id="GO:0018104">
    <property type="term" value="P:peptidoglycan-protein cross-linking"/>
    <property type="evidence" value="ECO:0007669"/>
    <property type="project" value="TreeGrafter"/>
</dbReference>
<dbReference type="GO" id="GO:0005576">
    <property type="term" value="C:extracellular region"/>
    <property type="evidence" value="ECO:0007669"/>
    <property type="project" value="TreeGrafter"/>
</dbReference>
<dbReference type="Gene3D" id="2.40.440.10">
    <property type="entry name" value="L,D-transpeptidase catalytic domain-like"/>
    <property type="match status" value="1"/>
</dbReference>
<dbReference type="CDD" id="cd16913">
    <property type="entry name" value="YkuD_like"/>
    <property type="match status" value="1"/>
</dbReference>
<dbReference type="InterPro" id="IPR005490">
    <property type="entry name" value="LD_TPept_cat_dom"/>
</dbReference>
<keyword evidence="5 6" id="KW-0961">Cell wall biogenesis/degradation</keyword>
<dbReference type="Proteomes" id="UP000035648">
    <property type="component" value="Chromosome"/>
</dbReference>
<dbReference type="AlphaFoldDB" id="A0A0G4B358"/>
<dbReference type="InterPro" id="IPR050979">
    <property type="entry name" value="LD-transpeptidase"/>
</dbReference>
<keyword evidence="4 6" id="KW-0573">Peptidoglycan synthesis</keyword>
<dbReference type="Pfam" id="PF03734">
    <property type="entry name" value="YkuD"/>
    <property type="match status" value="1"/>
</dbReference>
<evidence type="ECO:0000313" key="9">
    <source>
        <dbReference type="Proteomes" id="UP000035648"/>
    </source>
</evidence>
<evidence type="ECO:0000256" key="5">
    <source>
        <dbReference type="ARBA" id="ARBA00023316"/>
    </source>
</evidence>
<dbReference type="EMBL" id="CP011213">
    <property type="protein sequence ID" value="AKM82386.1"/>
    <property type="molecule type" value="Genomic_DNA"/>
</dbReference>
<evidence type="ECO:0000313" key="8">
    <source>
        <dbReference type="EMBL" id="AKM82386.1"/>
    </source>
</evidence>
<feature type="domain" description="L,D-TPase catalytic" evidence="7">
    <location>
        <begin position="373"/>
        <end position="485"/>
    </location>
</feature>
<feature type="active site" description="Proton donor/acceptor" evidence="6">
    <location>
        <position position="445"/>
    </location>
</feature>
<dbReference type="GO" id="GO:0071555">
    <property type="term" value="P:cell wall organization"/>
    <property type="evidence" value="ECO:0007669"/>
    <property type="project" value="UniProtKB-UniRule"/>
</dbReference>
<dbReference type="GO" id="GO:0008360">
    <property type="term" value="P:regulation of cell shape"/>
    <property type="evidence" value="ECO:0007669"/>
    <property type="project" value="UniProtKB-UniRule"/>
</dbReference>